<evidence type="ECO:0000256" key="3">
    <source>
        <dbReference type="ARBA" id="ARBA00022679"/>
    </source>
</evidence>
<dbReference type="GO" id="GO:0002940">
    <property type="term" value="P:tRNA N2-guanine methylation"/>
    <property type="evidence" value="ECO:0007669"/>
    <property type="project" value="TreeGrafter"/>
</dbReference>
<dbReference type="GO" id="GO:0005634">
    <property type="term" value="C:nucleus"/>
    <property type="evidence" value="ECO:0007669"/>
    <property type="project" value="TreeGrafter"/>
</dbReference>
<dbReference type="PANTHER" id="PTHR10631:SF3">
    <property type="entry name" value="TRNA (GUANINE(26)-N(2))-DIMETHYLTRANSFERASE"/>
    <property type="match status" value="1"/>
</dbReference>
<evidence type="ECO:0000256" key="6">
    <source>
        <dbReference type="ARBA" id="ARBA00022884"/>
    </source>
</evidence>
<evidence type="ECO:0000256" key="8">
    <source>
        <dbReference type="ARBA" id="ARBA00051897"/>
    </source>
</evidence>
<dbReference type="PROSITE" id="PS51626">
    <property type="entry name" value="SAM_MT_TRM1"/>
    <property type="match status" value="1"/>
</dbReference>
<keyword evidence="6 9" id="KW-0694">RNA-binding</keyword>
<comment type="similarity">
    <text evidence="9">Belongs to the class I-like SAM-binding methyltransferase superfamily. Trm1 family.</text>
</comment>
<dbReference type="SUPFAM" id="SSF53335">
    <property type="entry name" value="S-adenosyl-L-methionine-dependent methyltransferases"/>
    <property type="match status" value="1"/>
</dbReference>
<gene>
    <name evidence="11" type="primary">100634274</name>
</gene>
<proteinExistence type="inferred from homology"/>
<dbReference type="FunFam" id="3.30.56.70:FF:000001">
    <property type="entry name" value="tRNA (guanine(26)-N(2))-dimethyltransferase"/>
    <property type="match status" value="1"/>
</dbReference>
<dbReference type="InterPro" id="IPR042296">
    <property type="entry name" value="tRNA_met_Trm1_C"/>
</dbReference>
<dbReference type="Gene3D" id="3.40.50.150">
    <property type="entry name" value="Vaccinia Virus protein VP39"/>
    <property type="match status" value="1"/>
</dbReference>
<evidence type="ECO:0000256" key="4">
    <source>
        <dbReference type="ARBA" id="ARBA00022691"/>
    </source>
</evidence>
<evidence type="ECO:0000256" key="10">
    <source>
        <dbReference type="SAM" id="MobiDB-lite"/>
    </source>
</evidence>
<keyword evidence="3 9" id="KW-0808">Transferase</keyword>
<keyword evidence="4 9" id="KW-0949">S-adenosyl-L-methionine</keyword>
<dbReference type="GO" id="GO:0160104">
    <property type="term" value="F:tRNA (guanine(26)-N2)-dimethyltransferase activity"/>
    <property type="evidence" value="ECO:0007669"/>
    <property type="project" value="UniProtKB-UniRule"/>
</dbReference>
<dbReference type="Proteomes" id="UP000007879">
    <property type="component" value="Unassembled WGS sequence"/>
</dbReference>
<keyword evidence="12" id="KW-1185">Reference proteome</keyword>
<evidence type="ECO:0000256" key="2">
    <source>
        <dbReference type="ARBA" id="ARBA00022603"/>
    </source>
</evidence>
<comment type="catalytic activity">
    <reaction evidence="8 9">
        <text>guanosine(26) in tRNA + 2 S-adenosyl-L-methionine = N(2)-dimethylguanosine(26) in tRNA + 2 S-adenosyl-L-homocysteine + 2 H(+)</text>
        <dbReference type="Rhea" id="RHEA:43140"/>
        <dbReference type="Rhea" id="RHEA-COMP:10359"/>
        <dbReference type="Rhea" id="RHEA-COMP:10360"/>
        <dbReference type="ChEBI" id="CHEBI:15378"/>
        <dbReference type="ChEBI" id="CHEBI:57856"/>
        <dbReference type="ChEBI" id="CHEBI:59789"/>
        <dbReference type="ChEBI" id="CHEBI:74269"/>
        <dbReference type="ChEBI" id="CHEBI:74513"/>
        <dbReference type="EC" id="2.1.1.216"/>
    </reaction>
</comment>
<dbReference type="KEGG" id="aqu:100634274"/>
<feature type="compositionally biased region" description="Basic and acidic residues" evidence="10">
    <location>
        <begin position="111"/>
        <end position="122"/>
    </location>
</feature>
<dbReference type="CDD" id="cd02440">
    <property type="entry name" value="AdoMet_MTases"/>
    <property type="match status" value="1"/>
</dbReference>
<evidence type="ECO:0000256" key="1">
    <source>
        <dbReference type="ARBA" id="ARBA00022555"/>
    </source>
</evidence>
<dbReference type="STRING" id="400682.A0A1X7UT60"/>
<dbReference type="InterPro" id="IPR002905">
    <property type="entry name" value="Trm1"/>
</dbReference>
<dbReference type="EC" id="2.1.1.216" evidence="7 9"/>
<feature type="region of interest" description="Disordered" evidence="10">
    <location>
        <begin position="111"/>
        <end position="133"/>
    </location>
</feature>
<evidence type="ECO:0000313" key="12">
    <source>
        <dbReference type="Proteomes" id="UP000007879"/>
    </source>
</evidence>
<dbReference type="EnsemblMetazoa" id="XM_019996938.1">
    <property type="protein sequence ID" value="XP_019852497.1"/>
    <property type="gene ID" value="LOC100634274"/>
</dbReference>
<dbReference type="InParanoid" id="A0A1X7UT60"/>
<organism evidence="11">
    <name type="scientific">Amphimedon queenslandica</name>
    <name type="common">Sponge</name>
    <dbReference type="NCBI Taxonomy" id="400682"/>
    <lineage>
        <taxon>Eukaryota</taxon>
        <taxon>Metazoa</taxon>
        <taxon>Porifera</taxon>
        <taxon>Demospongiae</taxon>
        <taxon>Heteroscleromorpha</taxon>
        <taxon>Haplosclerida</taxon>
        <taxon>Niphatidae</taxon>
        <taxon>Amphimedon</taxon>
    </lineage>
</organism>
<reference evidence="12" key="1">
    <citation type="journal article" date="2010" name="Nature">
        <title>The Amphimedon queenslandica genome and the evolution of animal complexity.</title>
        <authorList>
            <person name="Srivastava M."/>
            <person name="Simakov O."/>
            <person name="Chapman J."/>
            <person name="Fahey B."/>
            <person name="Gauthier M.E."/>
            <person name="Mitros T."/>
            <person name="Richards G.S."/>
            <person name="Conaco C."/>
            <person name="Dacre M."/>
            <person name="Hellsten U."/>
            <person name="Larroux C."/>
            <person name="Putnam N.H."/>
            <person name="Stanke M."/>
            <person name="Adamska M."/>
            <person name="Darling A."/>
            <person name="Degnan S.M."/>
            <person name="Oakley T.H."/>
            <person name="Plachetzki D.C."/>
            <person name="Zhai Y."/>
            <person name="Adamski M."/>
            <person name="Calcino A."/>
            <person name="Cummins S.F."/>
            <person name="Goodstein D.M."/>
            <person name="Harris C."/>
            <person name="Jackson D.J."/>
            <person name="Leys S.P."/>
            <person name="Shu S."/>
            <person name="Woodcroft B.J."/>
            <person name="Vervoort M."/>
            <person name="Kosik K.S."/>
            <person name="Manning G."/>
            <person name="Degnan B.M."/>
            <person name="Rokhsar D.S."/>
        </authorList>
    </citation>
    <scope>NUCLEOTIDE SEQUENCE [LARGE SCALE GENOMIC DNA]</scope>
</reference>
<dbReference type="InterPro" id="IPR029063">
    <property type="entry name" value="SAM-dependent_MTases_sf"/>
</dbReference>
<reference evidence="11" key="2">
    <citation type="submission" date="2017-05" db="UniProtKB">
        <authorList>
            <consortium name="EnsemblMetazoa"/>
        </authorList>
    </citation>
    <scope>IDENTIFICATION</scope>
</reference>
<protein>
    <recommendedName>
        <fullName evidence="7 9">tRNA (guanine(26)-N(2))-dimethyltransferase</fullName>
        <ecNumber evidence="7 9">2.1.1.216</ecNumber>
    </recommendedName>
</protein>
<dbReference type="NCBIfam" id="TIGR00308">
    <property type="entry name" value="TRM1"/>
    <property type="match status" value="1"/>
</dbReference>
<dbReference type="PANTHER" id="PTHR10631">
    <property type="entry name" value="N 2 ,N 2 -DIMETHYLGUANOSINE TRNA METHYLTRANSFERASE"/>
    <property type="match status" value="1"/>
</dbReference>
<feature type="region of interest" description="Disordered" evidence="10">
    <location>
        <begin position="526"/>
        <end position="565"/>
    </location>
</feature>
<dbReference type="EnsemblMetazoa" id="Aqu2.1.30851_001">
    <property type="protein sequence ID" value="Aqu2.1.30851_001"/>
    <property type="gene ID" value="Aqu2.1.30851"/>
</dbReference>
<dbReference type="eggNOG" id="KOG1253">
    <property type="taxonomic scope" value="Eukaryota"/>
</dbReference>
<evidence type="ECO:0000313" key="11">
    <source>
        <dbReference type="EnsemblMetazoa" id="Aqu2.1.30851_001"/>
    </source>
</evidence>
<keyword evidence="5 9" id="KW-0819">tRNA processing</keyword>
<dbReference type="AlphaFoldDB" id="A0A1X7UT60"/>
<accession>A0A1X7UT60</accession>
<evidence type="ECO:0000256" key="5">
    <source>
        <dbReference type="ARBA" id="ARBA00022694"/>
    </source>
</evidence>
<keyword evidence="2 9" id="KW-0489">Methyltransferase</keyword>
<evidence type="ECO:0000256" key="9">
    <source>
        <dbReference type="PROSITE-ProRule" id="PRU00958"/>
    </source>
</evidence>
<name>A0A1X7UT60_AMPQE</name>
<evidence type="ECO:0000256" key="7">
    <source>
        <dbReference type="ARBA" id="ARBA00039099"/>
    </source>
</evidence>
<keyword evidence="1 9" id="KW-0820">tRNA-binding</keyword>
<dbReference type="Pfam" id="PF02005">
    <property type="entry name" value="TRM"/>
    <property type="match status" value="1"/>
</dbReference>
<dbReference type="GO" id="GO:0000049">
    <property type="term" value="F:tRNA binding"/>
    <property type="evidence" value="ECO:0007669"/>
    <property type="project" value="UniProtKB-UniRule"/>
</dbReference>
<dbReference type="Gene3D" id="3.30.56.70">
    <property type="entry name" value="N2,N2-dimethylguanosine tRNA methyltransferase, C-terminal domain"/>
    <property type="match status" value="1"/>
</dbReference>
<dbReference type="OrthoDB" id="6349953at2759"/>
<sequence length="565" mass="63688">MAHGLSHGLHLLNLCKENPLKVICARFSSKILMEPCKDGESAQGDIYSEISEGKARMFVPKQNSVFYNPVQVFNRDLSLAVVDQYAKKYWRYHHRQKRPFWRADSGLIANEKKPNEPAEPAKSDSSNNEPDRPKLKILEALAASGLRSIRYALEIQSTPCEITANDYSSDAYQSITDNAKRNGVSKIVQPSCKDARLLMYEHIEPLEQFHVVDIDPYGSAAVFLDSAVQCIKDGGLLCVTCTDASVLCGNRSEVCFSKYGSVSLKTKYCHEMGLRIILASLNSHAGRYQRYIHPILSLSTDFYFRVFVTIYTSPLEVKKSASKLSMVYHCDGCSSFHLQPLIKLSTTKDNSIKTHSSFGPPINKDCEHCSSNFKFGGPVWSDPIHDDIFISSLLSDLQETKDCFATNSKMIGMLSMMKEELNNVPFFHDLSQLSSVLHCNVMRMLEMRSALMNQGYRVSSSHTNPQAVKTDAPHSVVWDIMREWVKRNPIKKVSPDSPAACILSKEPSTQVSFDVREDAESVSRRMKLVRFPNNPPNWGPKPRAKRKAEEEIEDNLTAPKKRQNN</sequence>